<dbReference type="Gene3D" id="3.40.50.300">
    <property type="entry name" value="P-loop containing nucleotide triphosphate hydrolases"/>
    <property type="match status" value="1"/>
</dbReference>
<sequence>MAQQQKDVGNSMQAANKIIDEIILSDLVNSIPPSKRETHANRQNRAKRQDSRRFVSIFNREEVVKVSRERSSDEHSAELSKLSKEQDMKPLVEARERHLKRLSYLKQKFPNFKSVIELYEMSLAMALHTAKKSIQMRPLLLIGPPGVGKTRFLLELSKALGCDFYKIDMSSVTAGFVLSGNTSQWGGSKPGFVSQSLRNSKVANPIFFVDEIDKTRAYGSSNPLNAFYTLFEKHAANAFLDEYLNVHFDCSYINWLASANYIENIEAAILSRMQVIHIDMPSDKEAQVIAQSIYDELLEHKEWLPLFESKLSKAVLTKMAGISPRQMSQVIEVACQRRFTRSKWKPGRNKLRLQANDIVIPCVSNKTRIGFVHE</sequence>
<keyword evidence="3" id="KW-1185">Reference proteome</keyword>
<accession>A0ABQ5TUL7</accession>
<gene>
    <name evidence="2" type="ORF">GCM10007891_09560</name>
</gene>
<dbReference type="InterPro" id="IPR027417">
    <property type="entry name" value="P-loop_NTPase"/>
</dbReference>
<dbReference type="InterPro" id="IPR027065">
    <property type="entry name" value="Lon_Prtase"/>
</dbReference>
<dbReference type="EMBL" id="BSND01000004">
    <property type="protein sequence ID" value="GLP99102.1"/>
    <property type="molecule type" value="Genomic_DNA"/>
</dbReference>
<dbReference type="Proteomes" id="UP001161423">
    <property type="component" value="Unassembled WGS sequence"/>
</dbReference>
<evidence type="ECO:0000313" key="2">
    <source>
        <dbReference type="EMBL" id="GLP99102.1"/>
    </source>
</evidence>
<dbReference type="Pfam" id="PF00004">
    <property type="entry name" value="AAA"/>
    <property type="match status" value="1"/>
</dbReference>
<name>A0ABQ5TUL7_9GAMM</name>
<comment type="caution">
    <text evidence="2">The sequence shown here is derived from an EMBL/GenBank/DDBJ whole genome shotgun (WGS) entry which is preliminary data.</text>
</comment>
<dbReference type="InterPro" id="IPR003959">
    <property type="entry name" value="ATPase_AAA_core"/>
</dbReference>
<dbReference type="RefSeq" id="WP_284722618.1">
    <property type="nucleotide sequence ID" value="NZ_BSND01000004.1"/>
</dbReference>
<feature type="domain" description="ATPase AAA-type core" evidence="1">
    <location>
        <begin position="139"/>
        <end position="276"/>
    </location>
</feature>
<dbReference type="SUPFAM" id="SSF52540">
    <property type="entry name" value="P-loop containing nucleoside triphosphate hydrolases"/>
    <property type="match status" value="1"/>
</dbReference>
<organism evidence="2 3">
    <name type="scientific">Methylophaga thalassica</name>
    <dbReference type="NCBI Taxonomy" id="40223"/>
    <lineage>
        <taxon>Bacteria</taxon>
        <taxon>Pseudomonadati</taxon>
        <taxon>Pseudomonadota</taxon>
        <taxon>Gammaproteobacteria</taxon>
        <taxon>Thiotrichales</taxon>
        <taxon>Piscirickettsiaceae</taxon>
        <taxon>Methylophaga</taxon>
    </lineage>
</organism>
<evidence type="ECO:0000259" key="1">
    <source>
        <dbReference type="Pfam" id="PF00004"/>
    </source>
</evidence>
<dbReference type="PANTHER" id="PTHR10046">
    <property type="entry name" value="ATP DEPENDENT LON PROTEASE FAMILY MEMBER"/>
    <property type="match status" value="1"/>
</dbReference>
<protein>
    <recommendedName>
        <fullName evidence="1">ATPase AAA-type core domain-containing protein</fullName>
    </recommendedName>
</protein>
<reference evidence="2" key="1">
    <citation type="journal article" date="2014" name="Int. J. Syst. Evol. Microbiol.">
        <title>Complete genome of a new Firmicutes species belonging to the dominant human colonic microbiota ('Ruminococcus bicirculans') reveals two chromosomes and a selective capacity to utilize plant glucans.</title>
        <authorList>
            <consortium name="NISC Comparative Sequencing Program"/>
            <person name="Wegmann U."/>
            <person name="Louis P."/>
            <person name="Goesmann A."/>
            <person name="Henrissat B."/>
            <person name="Duncan S.H."/>
            <person name="Flint H.J."/>
        </authorList>
    </citation>
    <scope>NUCLEOTIDE SEQUENCE</scope>
    <source>
        <strain evidence="2">NBRC 102424</strain>
    </source>
</reference>
<reference evidence="2" key="2">
    <citation type="submission" date="2023-01" db="EMBL/GenBank/DDBJ databases">
        <title>Draft genome sequence of Methylophaga thalassica strain NBRC 102424.</title>
        <authorList>
            <person name="Sun Q."/>
            <person name="Mori K."/>
        </authorList>
    </citation>
    <scope>NUCLEOTIDE SEQUENCE</scope>
    <source>
        <strain evidence="2">NBRC 102424</strain>
    </source>
</reference>
<evidence type="ECO:0000313" key="3">
    <source>
        <dbReference type="Proteomes" id="UP001161423"/>
    </source>
</evidence>
<proteinExistence type="predicted"/>